<dbReference type="PROSITE" id="PS00107">
    <property type="entry name" value="PROTEIN_KINASE_ATP"/>
    <property type="match status" value="1"/>
</dbReference>
<evidence type="ECO:0000256" key="2">
    <source>
        <dbReference type="ARBA" id="ARBA00022741"/>
    </source>
</evidence>
<dbReference type="RefSeq" id="WP_282542235.1">
    <property type="nucleotide sequence ID" value="NZ_JASCIQ010000009.1"/>
</dbReference>
<dbReference type="GO" id="GO:0016301">
    <property type="term" value="F:kinase activity"/>
    <property type="evidence" value="ECO:0007669"/>
    <property type="project" value="UniProtKB-KW"/>
</dbReference>
<keyword evidence="3 9" id="KW-0418">Kinase</keyword>
<dbReference type="PANTHER" id="PTHR43289">
    <property type="entry name" value="MITOGEN-ACTIVATED PROTEIN KINASE KINASE KINASE 20-RELATED"/>
    <property type="match status" value="1"/>
</dbReference>
<evidence type="ECO:0000259" key="8">
    <source>
        <dbReference type="PROSITE" id="PS50011"/>
    </source>
</evidence>
<feature type="region of interest" description="Disordered" evidence="6">
    <location>
        <begin position="417"/>
        <end position="516"/>
    </location>
</feature>
<evidence type="ECO:0000313" key="10">
    <source>
        <dbReference type="Proteomes" id="UP001223978"/>
    </source>
</evidence>
<feature type="compositionally biased region" description="Gly residues" evidence="6">
    <location>
        <begin position="332"/>
        <end position="344"/>
    </location>
</feature>
<dbReference type="Pfam" id="PF01471">
    <property type="entry name" value="PG_binding_1"/>
    <property type="match status" value="1"/>
</dbReference>
<protein>
    <submittedName>
        <fullName evidence="9">Protein kinase</fullName>
    </submittedName>
</protein>
<evidence type="ECO:0000313" key="9">
    <source>
        <dbReference type="EMBL" id="MDI3404284.1"/>
    </source>
</evidence>
<dbReference type="Gene3D" id="3.30.200.20">
    <property type="entry name" value="Phosphorylase Kinase, domain 1"/>
    <property type="match status" value="1"/>
</dbReference>
<dbReference type="InterPro" id="IPR011009">
    <property type="entry name" value="Kinase-like_dom_sf"/>
</dbReference>
<proteinExistence type="predicted"/>
<dbReference type="InterPro" id="IPR036366">
    <property type="entry name" value="PGBDSf"/>
</dbReference>
<dbReference type="InterPro" id="IPR002477">
    <property type="entry name" value="Peptidoglycan-bd-like"/>
</dbReference>
<name>A0ABT6S857_9ACTN</name>
<evidence type="ECO:0000256" key="1">
    <source>
        <dbReference type="ARBA" id="ARBA00022679"/>
    </source>
</evidence>
<keyword evidence="7" id="KW-0472">Membrane</keyword>
<dbReference type="SUPFAM" id="SSF56112">
    <property type="entry name" value="Protein kinase-like (PK-like)"/>
    <property type="match status" value="1"/>
</dbReference>
<keyword evidence="7" id="KW-1133">Transmembrane helix</keyword>
<gene>
    <name evidence="9" type="ORF">QIS96_10685</name>
</gene>
<dbReference type="Proteomes" id="UP001223978">
    <property type="component" value="Unassembled WGS sequence"/>
</dbReference>
<evidence type="ECO:0000256" key="6">
    <source>
        <dbReference type="SAM" id="MobiDB-lite"/>
    </source>
</evidence>
<dbReference type="InterPro" id="IPR000719">
    <property type="entry name" value="Prot_kinase_dom"/>
</dbReference>
<dbReference type="CDD" id="cd14014">
    <property type="entry name" value="STKc_PknB_like"/>
    <property type="match status" value="1"/>
</dbReference>
<dbReference type="InterPro" id="IPR036365">
    <property type="entry name" value="PGBD-like_sf"/>
</dbReference>
<keyword evidence="7" id="KW-0812">Transmembrane</keyword>
<evidence type="ECO:0000256" key="5">
    <source>
        <dbReference type="PROSITE-ProRule" id="PRU10141"/>
    </source>
</evidence>
<dbReference type="Gene3D" id="1.10.510.10">
    <property type="entry name" value="Transferase(Phosphotransferase) domain 1"/>
    <property type="match status" value="1"/>
</dbReference>
<dbReference type="EMBL" id="JASCIQ010000009">
    <property type="protein sequence ID" value="MDI3404284.1"/>
    <property type="molecule type" value="Genomic_DNA"/>
</dbReference>
<feature type="transmembrane region" description="Helical" evidence="7">
    <location>
        <begin position="393"/>
        <end position="413"/>
    </location>
</feature>
<dbReference type="PANTHER" id="PTHR43289:SF34">
    <property type="entry name" value="SERINE_THREONINE-PROTEIN KINASE YBDM-RELATED"/>
    <property type="match status" value="1"/>
</dbReference>
<reference evidence="9 10" key="1">
    <citation type="submission" date="2023-05" db="EMBL/GenBank/DDBJ databases">
        <title>Draft genome sequence of Streptomyces sp. B-S-A6 isolated from a cave soil in Thailand.</title>
        <authorList>
            <person name="Chamroensaksri N."/>
            <person name="Muangham S."/>
        </authorList>
    </citation>
    <scope>NUCLEOTIDE SEQUENCE [LARGE SCALE GENOMIC DNA]</scope>
    <source>
        <strain evidence="9 10">B-S-A6</strain>
    </source>
</reference>
<sequence>MPGRDVDAALGMAGAGRLRSGDPVRIGAYVPLGLLGSGGMGRVYLARPTRQGPERLAAVKVIRPEYAESVEFRRRFEREAAVLARVRSPHAPRLLDTGFDSDLLWMATEYLPGPNLSEAVHEFGPLPASAVWRLVGELGRALDELTAAQVVHRDLKPSNVILGADGAYVIDFGISQAADASSITTTGKAVGTPAYMSPERLRDGRADVVSDVFSLACTLVFAATGRAPFGDGTGVDVMHRVAFEEPYADVIGELVAVDPDLADLLSACLSKEAGLRPTPGGLSEAAAARPWPGRWHEPLHSQVTERRRACEVLSQVPVDETVQLRISAAGTGAAGPGASAGGFGSAAVAASGPASPPAAPPQEPTPGPAPGGTLPRETDVHDVPAGRGRKRRMYLAVVASLAVVAVALTAFLLTRQGDPETEAGPEPAGSVSAPDSPGPGGESGLVSPPPTDTARGGSSPSADGGGRDASPSATASSTRPASPTRTASGKPGGEESQQPRPPTATPKPTRPKPPWITQCTYYSGTALTRFGDKGQRVVQVQCILSKRGYGIGGAGVDGQFGEDTRAAVKKFQGAKGLEVDGVVGPNTWTALRSRT</sequence>
<feature type="compositionally biased region" description="Pro residues" evidence="6">
    <location>
        <begin position="354"/>
        <end position="369"/>
    </location>
</feature>
<keyword evidence="1" id="KW-0808">Transferase</keyword>
<feature type="domain" description="Protein kinase" evidence="8">
    <location>
        <begin position="29"/>
        <end position="292"/>
    </location>
</feature>
<dbReference type="SUPFAM" id="SSF47090">
    <property type="entry name" value="PGBD-like"/>
    <property type="match status" value="1"/>
</dbReference>
<evidence type="ECO:0000256" key="3">
    <source>
        <dbReference type="ARBA" id="ARBA00022777"/>
    </source>
</evidence>
<feature type="region of interest" description="Disordered" evidence="6">
    <location>
        <begin position="331"/>
        <end position="386"/>
    </location>
</feature>
<feature type="compositionally biased region" description="Low complexity" evidence="6">
    <location>
        <begin position="469"/>
        <end position="488"/>
    </location>
</feature>
<dbReference type="SMART" id="SM00220">
    <property type="entry name" value="S_TKc"/>
    <property type="match status" value="1"/>
</dbReference>
<dbReference type="Pfam" id="PF00069">
    <property type="entry name" value="Pkinase"/>
    <property type="match status" value="1"/>
</dbReference>
<comment type="caution">
    <text evidence="9">The sequence shown here is derived from an EMBL/GenBank/DDBJ whole genome shotgun (WGS) entry which is preliminary data.</text>
</comment>
<evidence type="ECO:0000256" key="4">
    <source>
        <dbReference type="ARBA" id="ARBA00022840"/>
    </source>
</evidence>
<organism evidence="9 10">
    <name type="scientific">Streptomyces cavernicola</name>
    <dbReference type="NCBI Taxonomy" id="3043613"/>
    <lineage>
        <taxon>Bacteria</taxon>
        <taxon>Bacillati</taxon>
        <taxon>Actinomycetota</taxon>
        <taxon>Actinomycetes</taxon>
        <taxon>Kitasatosporales</taxon>
        <taxon>Streptomycetaceae</taxon>
        <taxon>Streptomyces</taxon>
    </lineage>
</organism>
<keyword evidence="2 5" id="KW-0547">Nucleotide-binding</keyword>
<keyword evidence="4 5" id="KW-0067">ATP-binding</keyword>
<evidence type="ECO:0000256" key="7">
    <source>
        <dbReference type="SAM" id="Phobius"/>
    </source>
</evidence>
<dbReference type="InterPro" id="IPR008271">
    <property type="entry name" value="Ser/Thr_kinase_AS"/>
</dbReference>
<accession>A0ABT6S857</accession>
<dbReference type="Gene3D" id="1.10.101.10">
    <property type="entry name" value="PGBD-like superfamily/PGBD"/>
    <property type="match status" value="1"/>
</dbReference>
<keyword evidence="10" id="KW-1185">Reference proteome</keyword>
<feature type="transmembrane region" description="Helical" evidence="7">
    <location>
        <begin position="26"/>
        <end position="45"/>
    </location>
</feature>
<dbReference type="PROSITE" id="PS50011">
    <property type="entry name" value="PROTEIN_KINASE_DOM"/>
    <property type="match status" value="1"/>
</dbReference>
<dbReference type="InterPro" id="IPR017441">
    <property type="entry name" value="Protein_kinase_ATP_BS"/>
</dbReference>
<feature type="binding site" evidence="5">
    <location>
        <position position="60"/>
    </location>
    <ligand>
        <name>ATP</name>
        <dbReference type="ChEBI" id="CHEBI:30616"/>
    </ligand>
</feature>
<dbReference type="PROSITE" id="PS00108">
    <property type="entry name" value="PROTEIN_KINASE_ST"/>
    <property type="match status" value="1"/>
</dbReference>